<reference evidence="3 4" key="1">
    <citation type="submission" date="2014-07" db="EMBL/GenBank/DDBJ databases">
        <authorList>
            <person name="McCorrison J."/>
            <person name="Sanka R."/>
            <person name="Torralba M."/>
            <person name="Gillis M."/>
            <person name="Haft D.H."/>
            <person name="Methe B."/>
            <person name="Sutton G."/>
            <person name="Nelson K.E."/>
        </authorList>
    </citation>
    <scope>NUCLEOTIDE SEQUENCE [LARGE SCALE GENOMIC DNA]</scope>
    <source>
        <strain evidence="3 4">DNF00011</strain>
    </source>
</reference>
<sequence length="144" mass="15372">MPHQPESGGVDVTTPETLNRVARSLPVWDPLPPDSAYVELTHPDGARVRITADALIGRQPGEHAGEEGVIGVPVQDPHKSVSRVHAKLWVTPSAPPSVSDAGSGNGTLVQRGEDYISVEENPEPLEDGDIIWLGDVGLRTTLQH</sequence>
<dbReference type="Proteomes" id="UP000053528">
    <property type="component" value="Unassembled WGS sequence"/>
</dbReference>
<dbReference type="CDD" id="cd00060">
    <property type="entry name" value="FHA"/>
    <property type="match status" value="1"/>
</dbReference>
<evidence type="ECO:0000259" key="2">
    <source>
        <dbReference type="PROSITE" id="PS50006"/>
    </source>
</evidence>
<organism evidence="3 4">
    <name type="scientific">Pseudoglutamicibacter albus DNF00011</name>
    <dbReference type="NCBI Taxonomy" id="1401063"/>
    <lineage>
        <taxon>Bacteria</taxon>
        <taxon>Bacillati</taxon>
        <taxon>Actinomycetota</taxon>
        <taxon>Actinomycetes</taxon>
        <taxon>Micrococcales</taxon>
        <taxon>Micrococcaceae</taxon>
        <taxon>Pseudoglutamicibacter</taxon>
    </lineage>
</organism>
<dbReference type="AlphaFoldDB" id="A0A095YBY1"/>
<name>A0A095YBY1_9MICC</name>
<evidence type="ECO:0000256" key="1">
    <source>
        <dbReference type="ARBA" id="ARBA00022553"/>
    </source>
</evidence>
<dbReference type="Gene3D" id="2.60.200.20">
    <property type="match status" value="1"/>
</dbReference>
<dbReference type="InterPro" id="IPR008984">
    <property type="entry name" value="SMAD_FHA_dom_sf"/>
</dbReference>
<dbReference type="RefSeq" id="WP_035757547.1">
    <property type="nucleotide sequence ID" value="NZ_JRNH01000031.1"/>
</dbReference>
<dbReference type="SUPFAM" id="SSF49879">
    <property type="entry name" value="SMAD/FHA domain"/>
    <property type="match status" value="1"/>
</dbReference>
<dbReference type="InterPro" id="IPR000253">
    <property type="entry name" value="FHA_dom"/>
</dbReference>
<dbReference type="PROSITE" id="PS50006">
    <property type="entry name" value="FHA_DOMAIN"/>
    <property type="match status" value="1"/>
</dbReference>
<evidence type="ECO:0000313" key="4">
    <source>
        <dbReference type="Proteomes" id="UP000053528"/>
    </source>
</evidence>
<comment type="caution">
    <text evidence="3">The sequence shown here is derived from an EMBL/GenBank/DDBJ whole genome shotgun (WGS) entry which is preliminary data.</text>
</comment>
<feature type="domain" description="FHA" evidence="2">
    <location>
        <begin position="54"/>
        <end position="110"/>
    </location>
</feature>
<dbReference type="EMBL" id="JRNH01000031">
    <property type="protein sequence ID" value="KGF19601.1"/>
    <property type="molecule type" value="Genomic_DNA"/>
</dbReference>
<evidence type="ECO:0000313" key="3">
    <source>
        <dbReference type="EMBL" id="KGF19601.1"/>
    </source>
</evidence>
<proteinExistence type="predicted"/>
<keyword evidence="1" id="KW-0597">Phosphoprotein</keyword>
<gene>
    <name evidence="3" type="ORF">HMPREF2128_09375</name>
</gene>
<dbReference type="Pfam" id="PF00498">
    <property type="entry name" value="FHA"/>
    <property type="match status" value="1"/>
</dbReference>
<accession>A0A095YBY1</accession>
<protein>
    <recommendedName>
        <fullName evidence="2">FHA domain-containing protein</fullName>
    </recommendedName>
</protein>